<feature type="binding site" evidence="15">
    <location>
        <position position="955"/>
    </location>
    <ligand>
        <name>Mg(2+)</name>
        <dbReference type="ChEBI" id="CHEBI:18420"/>
    </ligand>
</feature>
<evidence type="ECO:0000256" key="16">
    <source>
        <dbReference type="PROSITE-ProRule" id="PRU00560"/>
    </source>
</evidence>
<comment type="caution">
    <text evidence="19">The sequence shown here is derived from an EMBL/GenBank/DDBJ whole genome shotgun (WGS) entry which is preliminary data.</text>
</comment>
<name>A0AAV5N2L0_9GAMM</name>
<dbReference type="EC" id="5.6.2.4" evidence="15"/>
<feature type="binding site" evidence="15">
    <location>
        <position position="1079"/>
    </location>
    <ligand>
        <name>Mg(2+)</name>
        <dbReference type="ChEBI" id="CHEBI:18420"/>
    </ligand>
</feature>
<dbReference type="RefSeq" id="WP_027274290.1">
    <property type="nucleotide sequence ID" value="NZ_BRLH01000002.1"/>
</dbReference>
<dbReference type="Gene3D" id="1.10.486.10">
    <property type="entry name" value="PCRA, domain 4"/>
    <property type="match status" value="1"/>
</dbReference>
<keyword evidence="3 15" id="KW-0547">Nucleotide-binding</keyword>
<keyword evidence="2 15" id="KW-0479">Metal-binding</keyword>
<comment type="catalytic activity">
    <reaction evidence="14 15">
        <text>ATP + H2O = ADP + phosphate + H(+)</text>
        <dbReference type="Rhea" id="RHEA:13065"/>
        <dbReference type="ChEBI" id="CHEBI:15377"/>
        <dbReference type="ChEBI" id="CHEBI:15378"/>
        <dbReference type="ChEBI" id="CHEBI:30616"/>
        <dbReference type="ChEBI" id="CHEBI:43474"/>
        <dbReference type="ChEBI" id="CHEBI:456216"/>
        <dbReference type="EC" id="5.6.2.4"/>
    </reaction>
</comment>
<dbReference type="GO" id="GO:0043138">
    <property type="term" value="F:3'-5' DNA helicase activity"/>
    <property type="evidence" value="ECO:0007669"/>
    <property type="project" value="UniProtKB-UniRule"/>
</dbReference>
<accession>A0AAV5N2L0</accession>
<feature type="active site" description="For nuclease activity" evidence="15">
    <location>
        <position position="1079"/>
    </location>
</feature>
<evidence type="ECO:0000313" key="19">
    <source>
        <dbReference type="EMBL" id="GKX55369.1"/>
    </source>
</evidence>
<dbReference type="Pfam" id="PF13361">
    <property type="entry name" value="UvrD_C"/>
    <property type="match status" value="1"/>
</dbReference>
<comment type="subunit">
    <text evidence="15">Heterotrimer of RecB, RecC and RecD. All subunits contribute to DNA-binding. Interacts with RecA.</text>
</comment>
<keyword evidence="5 15" id="KW-0378">Hydrolase</keyword>
<evidence type="ECO:0000256" key="10">
    <source>
        <dbReference type="ARBA" id="ARBA00023125"/>
    </source>
</evidence>
<sequence length="1178" mass="133389">MANGLPQALAPLTLPLFGERLIEASAGTGKTYTLAVLYLRLLLGLGGAAAYPRPLSVEEILVVTFTEAATEELRNRIRENIHRLRIACLRRESEEPTIGRLLERIDDPDAAAAWLLAAERQMDEAAIYTIHGFCQRMLSQNAFESGILFEQTLIEDELPLRRQAVADFWRRHCYPLPLPVASAIVSEWNGPDSLLADMSPYLHGEAPMLRQPPTQDDILQRHQQIVERIDALKRSWLACANELEPLIVASGVDKRSYSSRYLSNWLAAVTEWAGQETVDYRLPDPLKRFCQSTLDEKTKKGEAPRHAIFTEIDLIYAEPLTLRDLILARALSEVRLSVQKEKRRRAEMGFDDLLSRLDFALRGEGAEALAATIRRRYPVAMIDEFQDTDPQQYRIFHKVYGGRDDTGLLLIGDPKQAIYAFRGADIFTYMRARSEVSDHYTMDTNWRSSQAMVESVNRLFERLPSPFVFEQIPFLPVKAAEKNRSSAFEIGGKVQPALGLWQVQSEGCGQPEYQQAMAECCAGQIRDWLIAGQREDAWLVTANQRRTVSASDIAVLVRTGKEASLMRDALNALGIPSVYLSNRESVFSVPEAQDMLWLLQAVLAPEQERALRAALASSLLGLDAAHIDAVNQNEREWEALIDEFSEYRRVWQKRGVLPMLREIMTRRRLAENLLVTLGGERRLTDVMHIGELLQEASLKLESEHSLVRWLTQQIAKPNDRSDSQQLRLESDASLVRIVTIHKSKGLEYPLVWLPFICGFRQQMNALYHDRQTFTSVLDLQRSEDSLALEEEERLAEDLRLLYVAMTRSIFHCSVGVAPIYSRGRSKGNSDVHRSAMGYLLQRGEAGDARTLSEALRDLARGDAIGLFSVDKAGEARWQPGSASSEPLAVRKFSSPRRDDWRVTSYSGLQQQGGGHHYELLPRFDVDAAGEKSVEILPVKTPHTFPKGAAPGTFLHGLFESFDFTEGPEPLWLAEQVERQGLDAEWSPVLQEWLDAVLKAPLTEEGVRLCDIPDRERCVELQFFLPIDAPLVADRLDSLVKRYDPLSAACPPLEFHQVEGMLKGFIDLVFCWQGRYFLLDYKSNWLGESAEAYTTDAMASAMCEHRYDLQYQLYTLALHRYLRHRIADYDYQKHFGGVLYLFLRGVEPGKPGQGIFYCRPEPALVEGMDELFRVGEVTV</sequence>
<comment type="cofactor">
    <cofactor evidence="15">
        <name>Mg(2+)</name>
        <dbReference type="ChEBI" id="CHEBI:18420"/>
    </cofactor>
    <text evidence="15">Binds 1 Mg(2+) ion per subunit.</text>
</comment>
<evidence type="ECO:0000256" key="2">
    <source>
        <dbReference type="ARBA" id="ARBA00022723"/>
    </source>
</evidence>
<evidence type="ECO:0000313" key="20">
    <source>
        <dbReference type="Proteomes" id="UP001058124"/>
    </source>
</evidence>
<keyword evidence="12 15" id="KW-0413">Isomerase</keyword>
<dbReference type="InterPro" id="IPR000212">
    <property type="entry name" value="DNA_helicase_UvrD/REP"/>
</dbReference>
<feature type="binding site" evidence="16">
    <location>
        <begin position="24"/>
        <end position="31"/>
    </location>
    <ligand>
        <name>ATP</name>
        <dbReference type="ChEBI" id="CHEBI:30616"/>
    </ligand>
</feature>
<keyword evidence="9 15" id="KW-0460">Magnesium</keyword>
<evidence type="ECO:0000256" key="7">
    <source>
        <dbReference type="ARBA" id="ARBA00022839"/>
    </source>
</evidence>
<comment type="catalytic activity">
    <reaction evidence="15">
        <text>Exonucleolytic cleavage (in the presence of ATP) in either 5'- to 3'- or 3'- to 5'-direction to yield 5'-phosphooligonucleotides.</text>
        <dbReference type="EC" id="3.1.11.5"/>
    </reaction>
</comment>
<dbReference type="FunFam" id="3.90.320.10:FF:000003">
    <property type="entry name" value="RecBCD enzyme subunit RecB"/>
    <property type="match status" value="1"/>
</dbReference>
<keyword evidence="7 15" id="KW-0269">Exonuclease</keyword>
<keyword evidence="20" id="KW-1185">Reference proteome</keyword>
<evidence type="ECO:0000256" key="12">
    <source>
        <dbReference type="ARBA" id="ARBA00023235"/>
    </source>
</evidence>
<dbReference type="GO" id="GO:0005829">
    <property type="term" value="C:cytosol"/>
    <property type="evidence" value="ECO:0007669"/>
    <property type="project" value="TreeGrafter"/>
</dbReference>
<dbReference type="Gene3D" id="1.10.3170.10">
    <property type="entry name" value="Recbcd, chain B, domain 2"/>
    <property type="match status" value="1"/>
</dbReference>
<feature type="region of interest" description="DNA-binding and helicase activity, interacts with RecC" evidence="15">
    <location>
        <begin position="1"/>
        <end position="852"/>
    </location>
</feature>
<keyword evidence="4 15" id="KW-0227">DNA damage</keyword>
<feature type="domain" description="UvrD-like helicase C-terminal" evidence="18">
    <location>
        <begin position="479"/>
        <end position="745"/>
    </location>
</feature>
<dbReference type="InterPro" id="IPR027417">
    <property type="entry name" value="P-loop_NTPase"/>
</dbReference>
<dbReference type="NCBIfam" id="TIGR00609">
    <property type="entry name" value="recB"/>
    <property type="match status" value="1"/>
</dbReference>
<comment type="similarity">
    <text evidence="15">Belongs to the helicase family. UvrD subfamily.</text>
</comment>
<comment type="catalytic activity">
    <reaction evidence="13 15">
        <text>Couples ATP hydrolysis with the unwinding of duplex DNA by translocating in the 3'-5' direction.</text>
        <dbReference type="EC" id="5.6.2.4"/>
    </reaction>
</comment>
<evidence type="ECO:0000259" key="17">
    <source>
        <dbReference type="PROSITE" id="PS51198"/>
    </source>
</evidence>
<keyword evidence="1 15" id="KW-0540">Nuclease</keyword>
<dbReference type="NCBIfam" id="NF008128">
    <property type="entry name" value="PRK10876.1"/>
    <property type="match status" value="1"/>
</dbReference>
<keyword evidence="8 15" id="KW-0067">ATP-binding</keyword>
<dbReference type="EC" id="3.1.11.5" evidence="15"/>
<dbReference type="SUPFAM" id="SSF52540">
    <property type="entry name" value="P-loop containing nucleoside triphosphate hydrolases"/>
    <property type="match status" value="1"/>
</dbReference>
<dbReference type="PANTHER" id="PTHR11070">
    <property type="entry name" value="UVRD / RECB / PCRA DNA HELICASE FAMILY MEMBER"/>
    <property type="match status" value="1"/>
</dbReference>
<evidence type="ECO:0000256" key="14">
    <source>
        <dbReference type="ARBA" id="ARBA00048988"/>
    </source>
</evidence>
<reference evidence="19" key="1">
    <citation type="submission" date="2022-06" db="EMBL/GenBank/DDBJ databases">
        <title>Draft genome sequences of Leminorella grimontii str. JCM5902.</title>
        <authorList>
            <person name="Wakabayashi Y."/>
            <person name="Kojima K."/>
        </authorList>
    </citation>
    <scope>NUCLEOTIDE SEQUENCE</scope>
    <source>
        <strain evidence="19">JCM 5902</strain>
    </source>
</reference>
<evidence type="ECO:0000256" key="11">
    <source>
        <dbReference type="ARBA" id="ARBA00023204"/>
    </source>
</evidence>
<evidence type="ECO:0000256" key="4">
    <source>
        <dbReference type="ARBA" id="ARBA00022763"/>
    </source>
</evidence>
<dbReference type="CDD" id="cd22352">
    <property type="entry name" value="RecB_C-like"/>
    <property type="match status" value="1"/>
</dbReference>
<dbReference type="GO" id="GO:0008854">
    <property type="term" value="F:exodeoxyribonuclease V activity"/>
    <property type="evidence" value="ECO:0007669"/>
    <property type="project" value="UniProtKB-EC"/>
</dbReference>
<dbReference type="AlphaFoldDB" id="A0AAV5N2L0"/>
<organism evidence="19 20">
    <name type="scientific">Leminorella grimontii</name>
    <dbReference type="NCBI Taxonomy" id="82981"/>
    <lineage>
        <taxon>Bacteria</taxon>
        <taxon>Pseudomonadati</taxon>
        <taxon>Pseudomonadota</taxon>
        <taxon>Gammaproteobacteria</taxon>
        <taxon>Enterobacterales</taxon>
        <taxon>Budviciaceae</taxon>
        <taxon>Leminorella</taxon>
    </lineage>
</organism>
<dbReference type="GO" id="GO:0000724">
    <property type="term" value="P:double-strand break repair via homologous recombination"/>
    <property type="evidence" value="ECO:0007669"/>
    <property type="project" value="UniProtKB-UniRule"/>
</dbReference>
<dbReference type="GO" id="GO:0003677">
    <property type="term" value="F:DNA binding"/>
    <property type="evidence" value="ECO:0007669"/>
    <property type="project" value="UniProtKB-UniRule"/>
</dbReference>
<dbReference type="GO" id="GO:0000287">
    <property type="term" value="F:magnesium ion binding"/>
    <property type="evidence" value="ECO:0007669"/>
    <property type="project" value="UniProtKB-UniRule"/>
</dbReference>
<comment type="domain">
    <text evidence="15">The N-terminal DNA-binding domain is a ssDNA-dependent ATPase and has ATP-dependent 3'-5' helicase function. This domain interacts with RecC.</text>
</comment>
<dbReference type="PROSITE" id="PS51198">
    <property type="entry name" value="UVRD_HELICASE_ATP_BIND"/>
    <property type="match status" value="1"/>
</dbReference>
<proteinExistence type="inferred from homology"/>
<evidence type="ECO:0000256" key="8">
    <source>
        <dbReference type="ARBA" id="ARBA00022840"/>
    </source>
</evidence>
<dbReference type="InterPro" id="IPR014016">
    <property type="entry name" value="UvrD-like_ATP-bd"/>
</dbReference>
<evidence type="ECO:0000256" key="9">
    <source>
        <dbReference type="ARBA" id="ARBA00022842"/>
    </source>
</evidence>
<comment type="function">
    <text evidence="15">A helicase/nuclease that prepares dsDNA breaks (DSB) for recombinational DNA repair. Binds to DSBs and unwinds DNA via a highly rapid and processive ATP-dependent bidirectional helicase activity. Unwinds dsDNA until it encounters a Chi (crossover hotspot instigator) sequence from the 3' direction. Cuts ssDNA a few nucleotides 3' to the Chi site. The properties and activities of the enzyme are changed at Chi. The Chi-altered holoenzyme produces a long 3'-ssDNA overhang and facilitates RecA-binding to the ssDNA for homologous DNA recombination and repair. Holoenzyme degrades any linearized DNA that is unable to undergo homologous recombination. In the holoenzyme this subunit contributes ATPase, 3'-5' helicase, exonuclease activity and loads RecA onto ssDNA.</text>
</comment>
<dbReference type="InterPro" id="IPR014017">
    <property type="entry name" value="DNA_helicase_UvrD-like_C"/>
</dbReference>
<dbReference type="PROSITE" id="PS51217">
    <property type="entry name" value="UVRD_HELICASE_CTER"/>
    <property type="match status" value="1"/>
</dbReference>
<evidence type="ECO:0000259" key="18">
    <source>
        <dbReference type="PROSITE" id="PS51217"/>
    </source>
</evidence>
<dbReference type="InterPro" id="IPR011335">
    <property type="entry name" value="Restrct_endonuc-II-like"/>
</dbReference>
<dbReference type="EMBL" id="BRLH01000002">
    <property type="protein sequence ID" value="GKX55369.1"/>
    <property type="molecule type" value="Genomic_DNA"/>
</dbReference>
<dbReference type="SUPFAM" id="SSF52980">
    <property type="entry name" value="Restriction endonuclease-like"/>
    <property type="match status" value="1"/>
</dbReference>
<dbReference type="GO" id="GO:0005524">
    <property type="term" value="F:ATP binding"/>
    <property type="evidence" value="ECO:0007669"/>
    <property type="project" value="UniProtKB-UniRule"/>
</dbReference>
<feature type="binding site" evidence="15">
    <location>
        <position position="1066"/>
    </location>
    <ligand>
        <name>Mg(2+)</name>
        <dbReference type="ChEBI" id="CHEBI:18420"/>
    </ligand>
</feature>
<feature type="region of interest" description="Nuclease activity, interacts with RecD and RecA" evidence="15">
    <location>
        <begin position="899"/>
        <end position="1178"/>
    </location>
</feature>
<evidence type="ECO:0000256" key="1">
    <source>
        <dbReference type="ARBA" id="ARBA00022722"/>
    </source>
</evidence>
<keyword evidence="6 15" id="KW-0347">Helicase</keyword>
<dbReference type="Gene3D" id="3.40.50.300">
    <property type="entry name" value="P-loop containing nucleotide triphosphate hydrolases"/>
    <property type="match status" value="2"/>
</dbReference>
<evidence type="ECO:0000256" key="15">
    <source>
        <dbReference type="HAMAP-Rule" id="MF_01485"/>
    </source>
</evidence>
<protein>
    <recommendedName>
        <fullName evidence="15">RecBCD enzyme subunit RecB</fullName>
        <ecNumber evidence="15">3.1.11.5</ecNumber>
        <ecNumber evidence="15">5.6.2.4</ecNumber>
    </recommendedName>
    <alternativeName>
        <fullName evidence="15">DNA 3'-5' helicase subunit RecB</fullName>
    </alternativeName>
    <alternativeName>
        <fullName evidence="15">Exonuclease V subunit RecB</fullName>
        <shortName evidence="15">ExoV subunit RecB</shortName>
    </alternativeName>
    <alternativeName>
        <fullName evidence="15">Helicase/nuclease RecBCD subunit RecB</fullName>
    </alternativeName>
</protein>
<dbReference type="InterPro" id="IPR004586">
    <property type="entry name" value="RecB"/>
</dbReference>
<comment type="domain">
    <text evidence="15">The C-terminal domain has nuclease activity and interacts with RecD. It interacts with RecA, facilitating its loading onto ssDNA.</text>
</comment>
<keyword evidence="10 15" id="KW-0238">DNA-binding</keyword>
<dbReference type="Gene3D" id="3.90.320.10">
    <property type="match status" value="1"/>
</dbReference>
<dbReference type="InterPro" id="IPR011604">
    <property type="entry name" value="PDDEXK-like_dom_sf"/>
</dbReference>
<dbReference type="Pfam" id="PF00580">
    <property type="entry name" value="UvrD-helicase"/>
    <property type="match status" value="1"/>
</dbReference>
<dbReference type="PANTHER" id="PTHR11070:SF23">
    <property type="entry name" value="RECBCD ENZYME SUBUNIT RECB"/>
    <property type="match status" value="1"/>
</dbReference>
<evidence type="ECO:0000256" key="3">
    <source>
        <dbReference type="ARBA" id="ARBA00022741"/>
    </source>
</evidence>
<evidence type="ECO:0000256" key="5">
    <source>
        <dbReference type="ARBA" id="ARBA00022801"/>
    </source>
</evidence>
<comment type="miscellaneous">
    <text evidence="15">In the RecBCD complex, RecB has a slow 3'-5' helicase, an exonuclease activity and loads RecA onto ssDNA, RecD has a fast 5'-3' helicase activity, while RecC stimulates the ATPase and processivity of the RecB helicase and contributes to recognition of the Chi site.</text>
</comment>
<gene>
    <name evidence="15 19" type="primary">recB</name>
    <name evidence="19" type="ORF">SOASR030_14810</name>
</gene>
<evidence type="ECO:0000256" key="13">
    <source>
        <dbReference type="ARBA" id="ARBA00034617"/>
    </source>
</evidence>
<feature type="domain" description="UvrD-like helicase ATP-binding" evidence="17">
    <location>
        <begin position="3"/>
        <end position="449"/>
    </location>
</feature>
<evidence type="ECO:0000256" key="6">
    <source>
        <dbReference type="ARBA" id="ARBA00022806"/>
    </source>
</evidence>
<dbReference type="HAMAP" id="MF_01485">
    <property type="entry name" value="RecB"/>
    <property type="match status" value="1"/>
</dbReference>
<dbReference type="GO" id="GO:0009338">
    <property type="term" value="C:exodeoxyribonuclease V complex"/>
    <property type="evidence" value="ECO:0007669"/>
    <property type="project" value="TreeGrafter"/>
</dbReference>
<keyword evidence="11 15" id="KW-0234">DNA repair</keyword>
<dbReference type="Proteomes" id="UP001058124">
    <property type="component" value="Unassembled WGS sequence"/>
</dbReference>